<dbReference type="InterPro" id="IPR013083">
    <property type="entry name" value="Znf_RING/FYVE/PHD"/>
</dbReference>
<evidence type="ECO:0000313" key="14">
    <source>
        <dbReference type="EnsemblMetazoa" id="MDOA013998-PA"/>
    </source>
</evidence>
<dbReference type="EnsemblMetazoa" id="MDOA013998-RA">
    <property type="protein sequence ID" value="MDOA013998-PA"/>
    <property type="gene ID" value="MDOA013998"/>
</dbReference>
<evidence type="ECO:0000256" key="11">
    <source>
        <dbReference type="SAM" id="MobiDB-lite"/>
    </source>
</evidence>
<dbReference type="GO" id="GO:0016567">
    <property type="term" value="P:protein ubiquitination"/>
    <property type="evidence" value="ECO:0007669"/>
    <property type="project" value="UniProtKB-UniPathway"/>
</dbReference>
<dbReference type="Pfam" id="PF21361">
    <property type="entry name" value="Sina_ZnF"/>
    <property type="match status" value="1"/>
</dbReference>
<evidence type="ECO:0000259" key="12">
    <source>
        <dbReference type="PROSITE" id="PS50089"/>
    </source>
</evidence>
<keyword evidence="5" id="KW-0808">Transferase</keyword>
<dbReference type="SUPFAM" id="SSF49599">
    <property type="entry name" value="TRAF domain-like"/>
    <property type="match status" value="1"/>
</dbReference>
<dbReference type="RefSeq" id="XP_005179547.1">
    <property type="nucleotide sequence ID" value="XM_005179490.3"/>
</dbReference>
<dbReference type="InterPro" id="IPR013010">
    <property type="entry name" value="Znf_SIAH"/>
</dbReference>
<feature type="region of interest" description="Disordered" evidence="11">
    <location>
        <begin position="251"/>
        <end position="276"/>
    </location>
</feature>
<reference evidence="14" key="1">
    <citation type="submission" date="2020-05" db="UniProtKB">
        <authorList>
            <consortium name="EnsemblMetazoa"/>
        </authorList>
    </citation>
    <scope>IDENTIFICATION</scope>
    <source>
        <strain evidence="14">Aabys</strain>
    </source>
</reference>
<dbReference type="Gene3D" id="3.30.40.10">
    <property type="entry name" value="Zinc/RING finger domain, C3HC4 (zinc finger)"/>
    <property type="match status" value="2"/>
</dbReference>
<evidence type="ECO:0000256" key="5">
    <source>
        <dbReference type="ARBA" id="ARBA00022679"/>
    </source>
</evidence>
<feature type="domain" description="RING-type" evidence="12">
    <location>
        <begin position="347"/>
        <end position="382"/>
    </location>
</feature>
<dbReference type="UniPathway" id="UPA00143"/>
<evidence type="ECO:0000256" key="7">
    <source>
        <dbReference type="ARBA" id="ARBA00022771"/>
    </source>
</evidence>
<dbReference type="KEGG" id="mde:101891339"/>
<dbReference type="VEuPathDB" id="VectorBase:MDOMA2_000782"/>
<dbReference type="PROSITE" id="PS50089">
    <property type="entry name" value="ZF_RING_2"/>
    <property type="match status" value="1"/>
</dbReference>
<dbReference type="PANTHER" id="PTHR45877:SF3">
    <property type="entry name" value="E3 UBIQUITIN-PROTEIN LIGASE"/>
    <property type="match status" value="1"/>
</dbReference>
<dbReference type="eggNOG" id="KOG3002">
    <property type="taxonomic scope" value="Eukaryota"/>
</dbReference>
<evidence type="ECO:0000259" key="13">
    <source>
        <dbReference type="PROSITE" id="PS51081"/>
    </source>
</evidence>
<dbReference type="PANTHER" id="PTHR45877">
    <property type="entry name" value="E3 UBIQUITIN-PROTEIN LIGASE SIAH2"/>
    <property type="match status" value="1"/>
</dbReference>
<dbReference type="EC" id="2.3.2.27" evidence="4"/>
<dbReference type="Proteomes" id="UP001652621">
    <property type="component" value="Unplaced"/>
</dbReference>
<name>A0A1I8ND94_MUSDO</name>
<comment type="similarity">
    <text evidence="3">Belongs to the SINA (Seven in absentia) family.</text>
</comment>
<evidence type="ECO:0000256" key="8">
    <source>
        <dbReference type="ARBA" id="ARBA00022786"/>
    </source>
</evidence>
<dbReference type="GO" id="GO:0043161">
    <property type="term" value="P:proteasome-mediated ubiquitin-dependent protein catabolic process"/>
    <property type="evidence" value="ECO:0007669"/>
    <property type="project" value="TreeGrafter"/>
</dbReference>
<dbReference type="GO" id="GO:0008270">
    <property type="term" value="F:zinc ion binding"/>
    <property type="evidence" value="ECO:0007669"/>
    <property type="project" value="UniProtKB-KW"/>
</dbReference>
<dbReference type="AlphaFoldDB" id="A0A1I8ND94"/>
<feature type="region of interest" description="Disordered" evidence="11">
    <location>
        <begin position="114"/>
        <end position="153"/>
    </location>
</feature>
<dbReference type="VEuPathDB" id="VectorBase:MDOA013998"/>
<feature type="compositionally biased region" description="Polar residues" evidence="11">
    <location>
        <begin position="134"/>
        <end position="144"/>
    </location>
</feature>
<dbReference type="InterPro" id="IPR004162">
    <property type="entry name" value="SINA-like_animal"/>
</dbReference>
<dbReference type="InterPro" id="IPR049548">
    <property type="entry name" value="Sina-like_RING"/>
</dbReference>
<gene>
    <name evidence="14" type="primary">101891339</name>
    <name evidence="16" type="synonym">LOC101891339</name>
</gene>
<dbReference type="GO" id="GO:0061630">
    <property type="term" value="F:ubiquitin protein ligase activity"/>
    <property type="evidence" value="ECO:0007669"/>
    <property type="project" value="UniProtKB-EC"/>
</dbReference>
<feature type="compositionally biased region" description="Basic and acidic residues" evidence="11">
    <location>
        <begin position="718"/>
        <end position="731"/>
    </location>
</feature>
<reference evidence="16" key="2">
    <citation type="submission" date="2025-04" db="UniProtKB">
        <authorList>
            <consortium name="RefSeq"/>
        </authorList>
    </citation>
    <scope>IDENTIFICATION</scope>
    <source>
        <strain evidence="16">Aabys</strain>
    </source>
</reference>
<feature type="compositionally biased region" description="Low complexity" evidence="11">
    <location>
        <begin position="251"/>
        <end position="271"/>
    </location>
</feature>
<proteinExistence type="inferred from homology"/>
<dbReference type="InterPro" id="IPR001841">
    <property type="entry name" value="Znf_RING"/>
</dbReference>
<dbReference type="SUPFAM" id="SSF57850">
    <property type="entry name" value="RING/U-box"/>
    <property type="match status" value="1"/>
</dbReference>
<feature type="compositionally biased region" description="Acidic residues" evidence="11">
    <location>
        <begin position="1"/>
        <end position="13"/>
    </location>
</feature>
<evidence type="ECO:0000256" key="9">
    <source>
        <dbReference type="ARBA" id="ARBA00022833"/>
    </source>
</evidence>
<evidence type="ECO:0000256" key="10">
    <source>
        <dbReference type="PROSITE-ProRule" id="PRU00455"/>
    </source>
</evidence>
<feature type="region of interest" description="Disordered" evidence="11">
    <location>
        <begin position="177"/>
        <end position="209"/>
    </location>
</feature>
<dbReference type="GeneID" id="101891339"/>
<protein>
    <recommendedName>
        <fullName evidence="4">RING-type E3 ubiquitin transferase</fullName>
        <ecNumber evidence="4">2.3.2.27</ecNumber>
    </recommendedName>
</protein>
<evidence type="ECO:0000256" key="1">
    <source>
        <dbReference type="ARBA" id="ARBA00000900"/>
    </source>
</evidence>
<dbReference type="GO" id="GO:0031624">
    <property type="term" value="F:ubiquitin conjugating enzyme binding"/>
    <property type="evidence" value="ECO:0007669"/>
    <property type="project" value="TreeGrafter"/>
</dbReference>
<sequence>MNTIEESSEISEFQDEKIDGNTISKIKVSTKSTSSTSSSSTSNVEATPVNGQSAASSPPPPPQAAAAATASTNGFSSAIPEDHLEDLKIIGHLKNIEKLNEKRRVFLSNTITSEYSSDEKTESSTKKVNKESTTKGTETGNDTANSSNHNNNNAKRVLVREQHIDSLSDIEQHSVKTTGPVQNGVSPKYATLPMKTPRTPNTPPPKPPMLSRTRSIGVGDSHSMSSPIATIPEFPIPQTAYDNGAATVTPTPTPTPQDATPTTPTYSITTTQRMQPTESQIVTATTIAEPLKVTCIQLDPEENATVVLRSNAPVDVNNGIAAGFAQEASNKDIPAKHYERLIEELKCPGCALPMKSPIYLCKTGHSICEQCTRILLMCPLCKEGYTNIRSLTVEALCSKAHFKCSNASGGCTVRLQHDLLSWHEKQCIYKPMKCFMGRVWGNCQWNGREAFWKDHLEAEHAEKIFTKDTADLSWNMGVKQKPLTGYYVFEVYNEMFNFYEIYDKDRILFTMTCTSTQKEKKLQFAYEVTLYNEDFEALAVTQKFPVHSEYDSDILAEGTCVSFPISDLTKFLDEEKILHYKVRVLEVKTPRKSRTWRSVSPNGKLPIDFQQTNIEGVNLKNVPSDVIVTRRLDDIPFADTESTISESVGGISSEDELEKSKREFYEKLEAKKKRDSGSDTDPEFEAFIAKKWGTPQLHFNRKYLKGNATSSDASSSDDSPKSPKMANDDKISITSTSYKKRMSNTLRKSFRSLKTDLIEMKPFGKKSSPEKRLM</sequence>
<keyword evidence="9" id="KW-0862">Zinc</keyword>
<evidence type="ECO:0000256" key="3">
    <source>
        <dbReference type="ARBA" id="ARBA00009119"/>
    </source>
</evidence>
<comment type="pathway">
    <text evidence="2">Protein modification; protein ubiquitination.</text>
</comment>
<keyword evidence="6" id="KW-0479">Metal-binding</keyword>
<accession>A0A1I8ND94</accession>
<dbReference type="PROSITE" id="PS51081">
    <property type="entry name" value="ZF_SIAH"/>
    <property type="match status" value="1"/>
</dbReference>
<dbReference type="STRING" id="7370.A0A1I8ND94"/>
<dbReference type="Pfam" id="PF21362">
    <property type="entry name" value="Sina_RING"/>
    <property type="match status" value="1"/>
</dbReference>
<organism evidence="14">
    <name type="scientific">Musca domestica</name>
    <name type="common">House fly</name>
    <dbReference type="NCBI Taxonomy" id="7370"/>
    <lineage>
        <taxon>Eukaryota</taxon>
        <taxon>Metazoa</taxon>
        <taxon>Ecdysozoa</taxon>
        <taxon>Arthropoda</taxon>
        <taxon>Hexapoda</taxon>
        <taxon>Insecta</taxon>
        <taxon>Pterygota</taxon>
        <taxon>Neoptera</taxon>
        <taxon>Endopterygota</taxon>
        <taxon>Diptera</taxon>
        <taxon>Brachycera</taxon>
        <taxon>Muscomorpha</taxon>
        <taxon>Muscoidea</taxon>
        <taxon>Muscidae</taxon>
        <taxon>Musca</taxon>
    </lineage>
</organism>
<feature type="domain" description="SIAH-type" evidence="13">
    <location>
        <begin position="399"/>
        <end position="461"/>
    </location>
</feature>
<keyword evidence="7 10" id="KW-0863">Zinc-finger</keyword>
<comment type="catalytic activity">
    <reaction evidence="1">
        <text>S-ubiquitinyl-[E2 ubiquitin-conjugating enzyme]-L-cysteine + [acceptor protein]-L-lysine = [E2 ubiquitin-conjugating enzyme]-L-cysteine + N(6)-ubiquitinyl-[acceptor protein]-L-lysine.</text>
        <dbReference type="EC" id="2.3.2.27"/>
    </reaction>
</comment>
<feature type="compositionally biased region" description="Basic and acidic residues" evidence="11">
    <location>
        <begin position="117"/>
        <end position="133"/>
    </location>
</feature>
<feature type="region of interest" description="Disordered" evidence="11">
    <location>
        <begin position="1"/>
        <end position="78"/>
    </location>
</feature>
<evidence type="ECO:0000256" key="6">
    <source>
        <dbReference type="ARBA" id="ARBA00022723"/>
    </source>
</evidence>
<keyword evidence="15" id="KW-1185">Reference proteome</keyword>
<keyword evidence="8" id="KW-0833">Ubl conjugation pathway</keyword>
<feature type="region of interest" description="Disordered" evidence="11">
    <location>
        <begin position="707"/>
        <end position="745"/>
    </location>
</feature>
<evidence type="ECO:0000313" key="15">
    <source>
        <dbReference type="Proteomes" id="UP001652621"/>
    </source>
</evidence>
<feature type="compositionally biased region" description="Polar residues" evidence="11">
    <location>
        <begin position="732"/>
        <end position="745"/>
    </location>
</feature>
<dbReference type="OrthoDB" id="269919at2759"/>
<evidence type="ECO:0000313" key="16">
    <source>
        <dbReference type="RefSeq" id="XP_005179547.1"/>
    </source>
</evidence>
<dbReference type="GO" id="GO:0005737">
    <property type="term" value="C:cytoplasm"/>
    <property type="evidence" value="ECO:0007669"/>
    <property type="project" value="TreeGrafter"/>
</dbReference>
<feature type="compositionally biased region" description="Low complexity" evidence="11">
    <location>
        <begin position="21"/>
        <end position="44"/>
    </location>
</feature>
<evidence type="ECO:0000256" key="4">
    <source>
        <dbReference type="ARBA" id="ARBA00012483"/>
    </source>
</evidence>
<evidence type="ECO:0000256" key="2">
    <source>
        <dbReference type="ARBA" id="ARBA00004906"/>
    </source>
</evidence>